<feature type="binding site" evidence="15">
    <location>
        <begin position="72"/>
        <end position="73"/>
    </location>
    <ligand>
        <name>ATP</name>
        <dbReference type="ChEBI" id="CHEBI:30616"/>
    </ligand>
</feature>
<feature type="binding site" evidence="15">
    <location>
        <position position="163"/>
    </location>
    <ligand>
        <name>substrate</name>
        <note>ligand shared between dimeric partners</note>
    </ligand>
</feature>
<feature type="binding site" description="in other chain" evidence="15">
    <location>
        <begin position="170"/>
        <end position="172"/>
    </location>
    <ligand>
        <name>substrate</name>
        <note>ligand shared between dimeric partners</note>
    </ligand>
</feature>
<dbReference type="RefSeq" id="WP_014261922.1">
    <property type="nucleotide sequence ID" value="NC_016630.1"/>
</dbReference>
<keyword evidence="12 15" id="KW-0460">Magnesium</keyword>
<dbReference type="GO" id="GO:0005524">
    <property type="term" value="F:ATP binding"/>
    <property type="evidence" value="ECO:0007669"/>
    <property type="project" value="UniProtKB-UniRule"/>
</dbReference>
<comment type="similarity">
    <text evidence="15">Belongs to the phosphofructokinase type A (PFKA) family. ATP-dependent PFK group I subfamily. Prokaryotic clade 'B1' sub-subfamily.</text>
</comment>
<feature type="binding site" description="in other chain" evidence="15">
    <location>
        <begin position="126"/>
        <end position="128"/>
    </location>
    <ligand>
        <name>substrate</name>
        <note>ligand shared between dimeric partners</note>
    </ligand>
</feature>
<feature type="binding site" description="in other chain" evidence="15">
    <location>
        <position position="212"/>
    </location>
    <ligand>
        <name>ADP</name>
        <dbReference type="ChEBI" id="CHEBI:456216"/>
        <note>allosteric activator; ligand shared between dimeric partners</note>
    </ligand>
</feature>
<comment type="catalytic activity">
    <reaction evidence="14 15">
        <text>beta-D-fructose 6-phosphate + ATP = beta-D-fructose 1,6-bisphosphate + ADP + H(+)</text>
        <dbReference type="Rhea" id="RHEA:16109"/>
        <dbReference type="ChEBI" id="CHEBI:15378"/>
        <dbReference type="ChEBI" id="CHEBI:30616"/>
        <dbReference type="ChEBI" id="CHEBI:32966"/>
        <dbReference type="ChEBI" id="CHEBI:57634"/>
        <dbReference type="ChEBI" id="CHEBI:456216"/>
        <dbReference type="EC" id="2.7.1.11"/>
    </reaction>
</comment>
<dbReference type="GO" id="GO:0003872">
    <property type="term" value="F:6-phosphofructokinase activity"/>
    <property type="evidence" value="ECO:0007669"/>
    <property type="project" value="UniProtKB-UniRule"/>
</dbReference>
<dbReference type="Gene3D" id="3.40.50.450">
    <property type="match status" value="1"/>
</dbReference>
<evidence type="ECO:0000256" key="11">
    <source>
        <dbReference type="ARBA" id="ARBA00022840"/>
    </source>
</evidence>
<comment type="cofactor">
    <cofactor evidence="1 15">
        <name>Mg(2+)</name>
        <dbReference type="ChEBI" id="CHEBI:18420"/>
    </cofactor>
</comment>
<dbReference type="GO" id="GO:0005945">
    <property type="term" value="C:6-phosphofructokinase complex"/>
    <property type="evidence" value="ECO:0007669"/>
    <property type="project" value="TreeGrafter"/>
</dbReference>
<evidence type="ECO:0000256" key="15">
    <source>
        <dbReference type="HAMAP-Rule" id="MF_00339"/>
    </source>
</evidence>
<evidence type="ECO:0000256" key="2">
    <source>
        <dbReference type="ARBA" id="ARBA00002659"/>
    </source>
</evidence>
<protein>
    <recommendedName>
        <fullName evidence="15">ATP-dependent 6-phosphofructokinase</fullName>
        <shortName evidence="15">ATP-PFK</shortName>
        <shortName evidence="15">Phosphofructokinase</shortName>
        <ecNumber evidence="15">2.7.1.11</ecNumber>
    </recommendedName>
    <alternativeName>
        <fullName evidence="15">Phosphohexokinase</fullName>
    </alternativeName>
</protein>
<feature type="binding site" description="in other chain" evidence="15">
    <location>
        <begin position="186"/>
        <end position="188"/>
    </location>
    <ligand>
        <name>ADP</name>
        <dbReference type="ChEBI" id="CHEBI:456216"/>
        <note>allosteric activator; ligand shared between dimeric partners</note>
    </ligand>
</feature>
<dbReference type="PRINTS" id="PR00476">
    <property type="entry name" value="PHFRCTKINASE"/>
</dbReference>
<evidence type="ECO:0000259" key="16">
    <source>
        <dbReference type="Pfam" id="PF00365"/>
    </source>
</evidence>
<comment type="caution">
    <text evidence="15">Lacks conserved residue(s) required for the propagation of feature annotation.</text>
</comment>
<evidence type="ECO:0000256" key="1">
    <source>
        <dbReference type="ARBA" id="ARBA00001946"/>
    </source>
</evidence>
<dbReference type="HAMAP" id="MF_00339">
    <property type="entry name" value="Phosphofructokinase_I_B1"/>
    <property type="match status" value="1"/>
</dbReference>
<keyword evidence="11 15" id="KW-0067">ATP-binding</keyword>
<evidence type="ECO:0000313" key="17">
    <source>
        <dbReference type="EMBL" id="EFE28471.1"/>
    </source>
</evidence>
<dbReference type="KEGG" id="faa:HMPREF0389_00386"/>
<evidence type="ECO:0000256" key="13">
    <source>
        <dbReference type="ARBA" id="ARBA00023152"/>
    </source>
</evidence>
<evidence type="ECO:0000256" key="9">
    <source>
        <dbReference type="ARBA" id="ARBA00022741"/>
    </source>
</evidence>
<evidence type="ECO:0000256" key="10">
    <source>
        <dbReference type="ARBA" id="ARBA00022777"/>
    </source>
</evidence>
<dbReference type="PANTHER" id="PTHR13697">
    <property type="entry name" value="PHOSPHOFRUCTOKINASE"/>
    <property type="match status" value="1"/>
</dbReference>
<evidence type="ECO:0000256" key="5">
    <source>
        <dbReference type="ARBA" id="ARBA00022490"/>
    </source>
</evidence>
<keyword evidence="5 15" id="KW-0963">Cytoplasm</keyword>
<proteinExistence type="inferred from homology"/>
<feature type="active site" description="Proton acceptor" evidence="15">
    <location>
        <position position="128"/>
    </location>
</feature>
<feature type="binding site" evidence="15">
    <location>
        <begin position="21"/>
        <end position="25"/>
    </location>
    <ligand>
        <name>ADP</name>
        <dbReference type="ChEBI" id="CHEBI:456216"/>
        <note>allosteric activator; ligand shared between dimeric partners</note>
    </ligand>
</feature>
<keyword evidence="8 15" id="KW-0479">Metal-binding</keyword>
<reference evidence="18" key="1">
    <citation type="submission" date="2010-12" db="EMBL/GenBank/DDBJ databases">
        <title>The genome sequence of Filifactor alocis strain ATCC 35896.</title>
        <authorList>
            <consortium name="The Broad Institute Genome Sequencing Platform"/>
            <person name="Ward D."/>
            <person name="Earl A."/>
            <person name="Feldgarden M."/>
            <person name="Young S.K."/>
            <person name="Gargeya S."/>
            <person name="Zeng Q."/>
            <person name="Alvarado L."/>
            <person name="Berlin A."/>
            <person name="Bochicchio J."/>
            <person name="Chapman S.B."/>
            <person name="Chen Z."/>
            <person name="Freedman E."/>
            <person name="Gellesch M."/>
            <person name="Goldberg J."/>
            <person name="Griggs A."/>
            <person name="Gujja S."/>
            <person name="Heilman E."/>
            <person name="Heiman D."/>
            <person name="Howarth C."/>
            <person name="Mehta T."/>
            <person name="Neiman D."/>
            <person name="Pearson M."/>
            <person name="Roberts A."/>
            <person name="Saif S."/>
            <person name="Shea T."/>
            <person name="Shenoy N."/>
            <person name="Sisk P."/>
            <person name="Stolte C."/>
            <person name="Sykes S."/>
            <person name="White J."/>
            <person name="Yandava C."/>
            <person name="Izard J."/>
            <person name="Blanton J.M."/>
            <person name="Baranova O.V."/>
            <person name="Tanner A.C."/>
            <person name="Dewhirst F.E."/>
            <person name="Haas B."/>
            <person name="Nusbaum C."/>
            <person name="Birren B."/>
        </authorList>
    </citation>
    <scope>NUCLEOTIDE SEQUENCE [LARGE SCALE GENOMIC DNA]</scope>
    <source>
        <strain evidence="18">ATCC 35896 / D40 B5</strain>
    </source>
</reference>
<keyword evidence="9 15" id="KW-0547">Nucleotide-binding</keyword>
<dbReference type="GO" id="GO:0030388">
    <property type="term" value="P:fructose 1,6-bisphosphate metabolic process"/>
    <property type="evidence" value="ECO:0007669"/>
    <property type="project" value="TreeGrafter"/>
</dbReference>
<dbReference type="Proteomes" id="UP000007468">
    <property type="component" value="Chromosome"/>
</dbReference>
<dbReference type="FunFam" id="3.40.50.450:FF:000001">
    <property type="entry name" value="ATP-dependent 6-phosphofructokinase"/>
    <property type="match status" value="1"/>
</dbReference>
<evidence type="ECO:0000256" key="12">
    <source>
        <dbReference type="ARBA" id="ARBA00022842"/>
    </source>
</evidence>
<dbReference type="PIRSF" id="PIRSF000532">
    <property type="entry name" value="ATP_PFK_prok"/>
    <property type="match status" value="1"/>
</dbReference>
<dbReference type="InterPro" id="IPR012003">
    <property type="entry name" value="ATP_PFK_prok-type"/>
</dbReference>
<feature type="binding site" evidence="15">
    <location>
        <begin position="103"/>
        <end position="106"/>
    </location>
    <ligand>
        <name>ATP</name>
        <dbReference type="ChEBI" id="CHEBI:30616"/>
    </ligand>
</feature>
<dbReference type="PATRIC" id="fig|546269.5.peg.267"/>
<dbReference type="Pfam" id="PF00365">
    <property type="entry name" value="PFK"/>
    <property type="match status" value="1"/>
</dbReference>
<dbReference type="GO" id="GO:0006002">
    <property type="term" value="P:fructose 6-phosphate metabolic process"/>
    <property type="evidence" value="ECO:0007669"/>
    <property type="project" value="UniProtKB-UniRule"/>
</dbReference>
<dbReference type="GO" id="GO:0048029">
    <property type="term" value="F:monosaccharide binding"/>
    <property type="evidence" value="ECO:0007669"/>
    <property type="project" value="TreeGrafter"/>
</dbReference>
<evidence type="ECO:0000256" key="4">
    <source>
        <dbReference type="ARBA" id="ARBA00004679"/>
    </source>
</evidence>
<dbReference type="Gene3D" id="3.40.50.460">
    <property type="entry name" value="Phosphofructokinase domain"/>
    <property type="match status" value="1"/>
</dbReference>
<feature type="binding site" description="in other chain" evidence="15">
    <location>
        <position position="223"/>
    </location>
    <ligand>
        <name>substrate</name>
        <note>ligand shared between dimeric partners</note>
    </ligand>
</feature>
<feature type="binding site" evidence="15">
    <location>
        <position position="11"/>
    </location>
    <ligand>
        <name>ATP</name>
        <dbReference type="ChEBI" id="CHEBI:30616"/>
    </ligand>
</feature>
<sequence>MRRIAVLTSGGDAPGMNAAVRAVVRTAVYNNVEVYGVQRGFKGLIEGDFIKLNVSFVGDIIHRGGTVLRSARCLEFQNQESCRKCAVDLLNVFQIDGLIVIGGDGSFRGMTSLTEYGFSTIGIPGTIDNDLAYTDFTIGFDTAVNTVVEAMSKLRDTTSSHERITIVEVMGRRCGDIALYAGLSGGAEAILIPEVQYDLSQIAEQLIKSNNRGKKQSIIVVAEGVGNTEFISKEINHLTGFDTMTTILGHVQRGGNPSSRDRLLGSMMGNRAVDLLLNNITNRVVGVKDNQIMDMDINDALRSKKRFNREMYNLSKVLSI</sequence>
<dbReference type="GO" id="GO:0061621">
    <property type="term" value="P:canonical glycolysis"/>
    <property type="evidence" value="ECO:0007669"/>
    <property type="project" value="TreeGrafter"/>
</dbReference>
<feature type="binding site" description="in other chain" evidence="15">
    <location>
        <position position="155"/>
    </location>
    <ligand>
        <name>ADP</name>
        <dbReference type="ChEBI" id="CHEBI:456216"/>
        <note>allosteric activator; ligand shared between dimeric partners</note>
    </ligand>
</feature>
<keyword evidence="13 15" id="KW-0324">Glycolysis</keyword>
<dbReference type="GO" id="GO:0042802">
    <property type="term" value="F:identical protein binding"/>
    <property type="evidence" value="ECO:0007669"/>
    <property type="project" value="TreeGrafter"/>
</dbReference>
<dbReference type="GO" id="GO:0046872">
    <property type="term" value="F:metal ion binding"/>
    <property type="evidence" value="ECO:0007669"/>
    <property type="project" value="UniProtKB-KW"/>
</dbReference>
<dbReference type="GO" id="GO:0016208">
    <property type="term" value="F:AMP binding"/>
    <property type="evidence" value="ECO:0007669"/>
    <property type="project" value="TreeGrafter"/>
</dbReference>
<evidence type="ECO:0000256" key="7">
    <source>
        <dbReference type="ARBA" id="ARBA00022679"/>
    </source>
</evidence>
<dbReference type="EMBL" id="CP002390">
    <property type="protein sequence ID" value="EFE28471.1"/>
    <property type="molecule type" value="Genomic_DNA"/>
</dbReference>
<dbReference type="InterPro" id="IPR012828">
    <property type="entry name" value="PFKA_ATP_prok"/>
</dbReference>
<dbReference type="NCBIfam" id="TIGR02482">
    <property type="entry name" value="PFKA_ATP"/>
    <property type="match status" value="1"/>
</dbReference>
<feature type="binding site" description="in other chain" evidence="15">
    <location>
        <begin position="214"/>
        <end position="216"/>
    </location>
    <ligand>
        <name>ADP</name>
        <dbReference type="ChEBI" id="CHEBI:456216"/>
        <note>allosteric activator; ligand shared between dimeric partners</note>
    </ligand>
</feature>
<dbReference type="SUPFAM" id="SSF53784">
    <property type="entry name" value="Phosphofructokinase"/>
    <property type="match status" value="1"/>
</dbReference>
<evidence type="ECO:0000313" key="18">
    <source>
        <dbReference type="Proteomes" id="UP000007468"/>
    </source>
</evidence>
<comment type="subcellular location">
    <subcellularLocation>
        <location evidence="3 15">Cytoplasm</location>
    </subcellularLocation>
</comment>
<dbReference type="EC" id="2.7.1.11" evidence="15"/>
<feature type="binding site" evidence="15">
    <location>
        <position position="104"/>
    </location>
    <ligand>
        <name>Mg(2+)</name>
        <dbReference type="ChEBI" id="CHEBI:18420"/>
        <note>catalytic</note>
    </ligand>
</feature>
<feature type="binding site" description="in other chain" evidence="15">
    <location>
        <begin position="250"/>
        <end position="253"/>
    </location>
    <ligand>
        <name>substrate</name>
        <note>ligand shared between dimeric partners</note>
    </ligand>
</feature>
<dbReference type="InterPro" id="IPR000023">
    <property type="entry name" value="Phosphofructokinase_dom"/>
</dbReference>
<dbReference type="OrthoDB" id="9802503at2"/>
<dbReference type="GO" id="GO:0070095">
    <property type="term" value="F:fructose-6-phosphate binding"/>
    <property type="evidence" value="ECO:0007669"/>
    <property type="project" value="TreeGrafter"/>
</dbReference>
<dbReference type="InterPro" id="IPR022953">
    <property type="entry name" value="ATP_PFK"/>
</dbReference>
<keyword evidence="10 15" id="KW-0418">Kinase</keyword>
<comment type="activity regulation">
    <text evidence="15">Allosterically activated by ADP and other diphosphonucleosides, and allosterically inhibited by phosphoenolpyruvate.</text>
</comment>
<name>D6GS30_FILAD</name>
<dbReference type="eggNOG" id="COG0205">
    <property type="taxonomic scope" value="Bacteria"/>
</dbReference>
<dbReference type="NCBIfam" id="NF002872">
    <property type="entry name" value="PRK03202.1"/>
    <property type="match status" value="1"/>
</dbReference>
<keyword evidence="7 15" id="KW-0808">Transferase</keyword>
<evidence type="ECO:0000256" key="6">
    <source>
        <dbReference type="ARBA" id="ARBA00022533"/>
    </source>
</evidence>
<accession>D6GS30</accession>
<organism evidence="17 18">
    <name type="scientific">Filifactor alocis (strain ATCC 35896 / CCUG 47790 / D40 B5)</name>
    <name type="common">Fusobacterium alocis</name>
    <dbReference type="NCBI Taxonomy" id="546269"/>
    <lineage>
        <taxon>Bacteria</taxon>
        <taxon>Bacillati</taxon>
        <taxon>Bacillota</taxon>
        <taxon>Clostridia</taxon>
        <taxon>Peptostreptococcales</taxon>
        <taxon>Filifactoraceae</taxon>
        <taxon>Filifactor</taxon>
    </lineage>
</organism>
<evidence type="ECO:0000256" key="3">
    <source>
        <dbReference type="ARBA" id="ARBA00004496"/>
    </source>
</evidence>
<keyword evidence="18" id="KW-1185">Reference proteome</keyword>
<comment type="subunit">
    <text evidence="15">Homotetramer.</text>
</comment>
<dbReference type="InterPro" id="IPR035966">
    <property type="entry name" value="PKF_sf"/>
</dbReference>
<dbReference type="UniPathway" id="UPA00109">
    <property type="reaction ID" value="UER00182"/>
</dbReference>
<dbReference type="AlphaFoldDB" id="D6GS30"/>
<evidence type="ECO:0000256" key="14">
    <source>
        <dbReference type="ARBA" id="ARBA00048070"/>
    </source>
</evidence>
<dbReference type="STRING" id="546269.HMPREF0389_00386"/>
<comment type="pathway">
    <text evidence="4 15">Carbohydrate degradation; glycolysis; D-glyceraldehyde 3-phosphate and glycerone phosphate from D-glucose: step 3/4.</text>
</comment>
<gene>
    <name evidence="15 17" type="primary">pfkA</name>
    <name evidence="17" type="ordered locus">HMPREF0389_00386</name>
</gene>
<dbReference type="FunFam" id="3.40.50.460:FF:000002">
    <property type="entry name" value="ATP-dependent 6-phosphofructokinase"/>
    <property type="match status" value="1"/>
</dbReference>
<evidence type="ECO:0000256" key="8">
    <source>
        <dbReference type="ARBA" id="ARBA00022723"/>
    </source>
</evidence>
<keyword evidence="6 15" id="KW-0021">Allosteric enzyme</keyword>
<feature type="domain" description="Phosphofructokinase" evidence="16">
    <location>
        <begin position="3"/>
        <end position="276"/>
    </location>
</feature>
<comment type="function">
    <text evidence="2 15">Catalyzes the phosphorylation of D-fructose 6-phosphate to fructose 1,6-bisphosphate by ATP, the first committing step of glycolysis.</text>
</comment>
<dbReference type="PANTHER" id="PTHR13697:SF4">
    <property type="entry name" value="ATP-DEPENDENT 6-PHOSPHOFRUCTOKINASE"/>
    <property type="match status" value="1"/>
</dbReference>